<evidence type="ECO:0000313" key="3">
    <source>
        <dbReference type="Proteomes" id="UP000092840"/>
    </source>
</evidence>
<evidence type="ECO:0008006" key="5">
    <source>
        <dbReference type="Google" id="ProtNLM"/>
    </source>
</evidence>
<name>A0A1C3JL73_9GAMM</name>
<dbReference type="OrthoDB" id="6199377at2"/>
<dbReference type="Proteomes" id="UP000092871">
    <property type="component" value="Unassembled WGS sequence"/>
</dbReference>
<reference evidence="1 4" key="2">
    <citation type="submission" date="2016-06" db="EMBL/GenBank/DDBJ databases">
        <authorList>
            <person name="Kjaerup R.B."/>
            <person name="Dalgaard T.S."/>
            <person name="Juul-Madsen H.R."/>
        </authorList>
    </citation>
    <scope>NUCLEOTIDE SEQUENCE [LARGE SCALE GENOMIC DNA]</scope>
    <source>
        <strain evidence="1 4">CECT 5115</strain>
    </source>
</reference>
<evidence type="ECO:0000313" key="4">
    <source>
        <dbReference type="Proteomes" id="UP000092871"/>
    </source>
</evidence>
<dbReference type="EMBL" id="FLRB01000011">
    <property type="protein sequence ID" value="SBT21003.1"/>
    <property type="molecule type" value="Genomic_DNA"/>
</dbReference>
<dbReference type="RefSeq" id="WP_067029976.1">
    <property type="nucleotide sequence ID" value="NZ_FLRA01000001.1"/>
</dbReference>
<dbReference type="AlphaFoldDB" id="A0A1C3JL73"/>
<reference evidence="2 3" key="1">
    <citation type="submission" date="2016-06" db="EMBL/GenBank/DDBJ databases">
        <authorList>
            <person name="Rodrigo-Torres L."/>
            <person name="Arahal D.R."/>
        </authorList>
    </citation>
    <scope>NUCLEOTIDE SEQUENCE [LARGE SCALE GENOMIC DNA]</scope>
    <source>
        <strain evidence="2 3">CECT 5116</strain>
    </source>
</reference>
<evidence type="ECO:0000313" key="1">
    <source>
        <dbReference type="EMBL" id="SBT15955.1"/>
    </source>
</evidence>
<organism evidence="1 4">
    <name type="scientific">Marinomonas gallaica</name>
    <dbReference type="NCBI Taxonomy" id="1806667"/>
    <lineage>
        <taxon>Bacteria</taxon>
        <taxon>Pseudomonadati</taxon>
        <taxon>Pseudomonadota</taxon>
        <taxon>Gammaproteobacteria</taxon>
        <taxon>Oceanospirillales</taxon>
        <taxon>Oceanospirillaceae</taxon>
        <taxon>Marinomonas</taxon>
    </lineage>
</organism>
<gene>
    <name evidence="1" type="ORF">MGA5115_00029</name>
    <name evidence="2" type="ORF">MGA5116_01590</name>
</gene>
<accession>A0A1C3JL73</accession>
<sequence length="187" mass="21238">MKFIFVDAENTGLKEVEGIEARISDKVLVYSKSEAIKELCERKLFLNISSYPTGQNQADFFIISHLSAIINSMLDNSNSNVAFYLYSQDKALVQAFVFQCDLYKVPYVIALPPKSSEKAIIQKNPQPNNESNVTKLYQIFKIEQTTEQARIKLNLPKSDFTKALNSLIKTDKLKKTSKTKKTWLSVA</sequence>
<dbReference type="EMBL" id="FLRA01000001">
    <property type="protein sequence ID" value="SBT15955.1"/>
    <property type="molecule type" value="Genomic_DNA"/>
</dbReference>
<proteinExistence type="predicted"/>
<protein>
    <recommendedName>
        <fullName evidence="5">PIN-like domain-containing protein</fullName>
    </recommendedName>
</protein>
<keyword evidence="3" id="KW-1185">Reference proteome</keyword>
<dbReference type="Proteomes" id="UP000092840">
    <property type="component" value="Unassembled WGS sequence"/>
</dbReference>
<evidence type="ECO:0000313" key="2">
    <source>
        <dbReference type="EMBL" id="SBT21003.1"/>
    </source>
</evidence>